<keyword evidence="2" id="KW-1185">Reference proteome</keyword>
<name>A0AAE1N6J0_9FABA</name>
<evidence type="ECO:0000313" key="1">
    <source>
        <dbReference type="EMBL" id="KAK4283612.1"/>
    </source>
</evidence>
<reference evidence="1" key="1">
    <citation type="submission" date="2023-10" db="EMBL/GenBank/DDBJ databases">
        <title>Chromosome-level genome of the transformable northern wattle, Acacia crassicarpa.</title>
        <authorList>
            <person name="Massaro I."/>
            <person name="Sinha N.R."/>
            <person name="Poethig S."/>
            <person name="Leichty A.R."/>
        </authorList>
    </citation>
    <scope>NUCLEOTIDE SEQUENCE</scope>
    <source>
        <strain evidence="1">Acra3RX</strain>
        <tissue evidence="1">Leaf</tissue>
    </source>
</reference>
<protein>
    <submittedName>
        <fullName evidence="1">Uncharacterized protein</fullName>
    </submittedName>
</protein>
<sequence>MAFRNKHLLLLTGNPQGACEIFLRGSSNILCVVLEDAIAFMNYDSVSEVFLCDEEDGPITCGSWILMDGIQPLFLTILMYGYRVLSQIRSYHIKVQPLFFHY</sequence>
<evidence type="ECO:0000313" key="2">
    <source>
        <dbReference type="Proteomes" id="UP001293593"/>
    </source>
</evidence>
<dbReference type="Proteomes" id="UP001293593">
    <property type="component" value="Unassembled WGS sequence"/>
</dbReference>
<proteinExistence type="predicted"/>
<comment type="caution">
    <text evidence="1">The sequence shown here is derived from an EMBL/GenBank/DDBJ whole genome shotgun (WGS) entry which is preliminary data.</text>
</comment>
<organism evidence="1 2">
    <name type="scientific">Acacia crassicarpa</name>
    <name type="common">northern wattle</name>
    <dbReference type="NCBI Taxonomy" id="499986"/>
    <lineage>
        <taxon>Eukaryota</taxon>
        <taxon>Viridiplantae</taxon>
        <taxon>Streptophyta</taxon>
        <taxon>Embryophyta</taxon>
        <taxon>Tracheophyta</taxon>
        <taxon>Spermatophyta</taxon>
        <taxon>Magnoliopsida</taxon>
        <taxon>eudicotyledons</taxon>
        <taxon>Gunneridae</taxon>
        <taxon>Pentapetalae</taxon>
        <taxon>rosids</taxon>
        <taxon>fabids</taxon>
        <taxon>Fabales</taxon>
        <taxon>Fabaceae</taxon>
        <taxon>Caesalpinioideae</taxon>
        <taxon>mimosoid clade</taxon>
        <taxon>Acacieae</taxon>
        <taxon>Acacia</taxon>
    </lineage>
</organism>
<dbReference type="EMBL" id="JAWXYG010000001">
    <property type="protein sequence ID" value="KAK4283612.1"/>
    <property type="molecule type" value="Genomic_DNA"/>
</dbReference>
<dbReference type="AlphaFoldDB" id="A0AAE1N6J0"/>
<accession>A0AAE1N6J0</accession>
<gene>
    <name evidence="1" type="ORF">QN277_000545</name>
</gene>